<feature type="compositionally biased region" description="Pro residues" evidence="21">
    <location>
        <begin position="949"/>
        <end position="959"/>
    </location>
</feature>
<dbReference type="FunFam" id="2.60.40.10:FF:000399">
    <property type="entry name" value="myopalladin isoform X1"/>
    <property type="match status" value="1"/>
</dbReference>
<keyword evidence="13" id="KW-1015">Disulfide bond</keyword>
<evidence type="ECO:0000256" key="3">
    <source>
        <dbReference type="ARBA" id="ARBA00004245"/>
    </source>
</evidence>
<evidence type="ECO:0000256" key="11">
    <source>
        <dbReference type="ARBA" id="ARBA00022737"/>
    </source>
</evidence>
<dbReference type="GO" id="GO:0001726">
    <property type="term" value="C:ruffle"/>
    <property type="evidence" value="ECO:0007669"/>
    <property type="project" value="UniProtKB-SubCell"/>
</dbReference>
<comment type="subunit">
    <text evidence="19">Interacts with EPS8. Interacts with LASP1. Interacts with VASP. Interacts with ACTN. Interacts with SORBS2. Interacts with PFN1. Interacts with LPP. Interacts with SPIN90. Interacts with SRC. Interacts with EZR. Interacts with RAI14.</text>
</comment>
<feature type="compositionally biased region" description="Pro residues" evidence="21">
    <location>
        <begin position="972"/>
        <end position="982"/>
    </location>
</feature>
<dbReference type="FunFam" id="2.60.40.10:FF:001108">
    <property type="entry name" value="palladin isoform X2"/>
    <property type="match status" value="1"/>
</dbReference>
<dbReference type="PROSITE" id="PS50835">
    <property type="entry name" value="IG_LIKE"/>
    <property type="match status" value="5"/>
</dbReference>
<dbReference type="SMART" id="SM00409">
    <property type="entry name" value="IG"/>
    <property type="match status" value="5"/>
</dbReference>
<feature type="region of interest" description="Disordered" evidence="21">
    <location>
        <begin position="1136"/>
        <end position="1158"/>
    </location>
</feature>
<reference evidence="23" key="2">
    <citation type="submission" date="2020-05" db="UniProtKB">
        <authorList>
            <consortium name="Ensembl"/>
        </authorList>
    </citation>
    <scope>IDENTIFICATION</scope>
</reference>
<dbReference type="CDD" id="cd05892">
    <property type="entry name" value="IgI_Myotilin_C"/>
    <property type="match status" value="1"/>
</dbReference>
<evidence type="ECO:0000256" key="19">
    <source>
        <dbReference type="ARBA" id="ARBA00065150"/>
    </source>
</evidence>
<feature type="region of interest" description="Disordered" evidence="21">
    <location>
        <begin position="222"/>
        <end position="250"/>
    </location>
</feature>
<dbReference type="GO" id="GO:0030426">
    <property type="term" value="C:growth cone"/>
    <property type="evidence" value="ECO:0007669"/>
    <property type="project" value="UniProtKB-SubCell"/>
</dbReference>
<evidence type="ECO:0000259" key="22">
    <source>
        <dbReference type="PROSITE" id="PS50835"/>
    </source>
</evidence>
<evidence type="ECO:0000256" key="5">
    <source>
        <dbReference type="ARBA" id="ARBA00004466"/>
    </source>
</evidence>
<feature type="region of interest" description="Disordered" evidence="21">
    <location>
        <begin position="892"/>
        <end position="1048"/>
    </location>
</feature>
<feature type="region of interest" description="Disordered" evidence="21">
    <location>
        <begin position="1255"/>
        <end position="1284"/>
    </location>
</feature>
<dbReference type="PANTHER" id="PTHR47633:SF10">
    <property type="entry name" value="PALLADIN, CYTOSKELETAL ASSOCIATED PROTEIN"/>
    <property type="match status" value="1"/>
</dbReference>
<evidence type="ECO:0000256" key="13">
    <source>
        <dbReference type="ARBA" id="ARBA00023157"/>
    </source>
</evidence>
<dbReference type="InterPro" id="IPR036179">
    <property type="entry name" value="Ig-like_dom_sf"/>
</dbReference>
<feature type="region of interest" description="Disordered" evidence="21">
    <location>
        <begin position="701"/>
        <end position="724"/>
    </location>
</feature>
<feature type="domain" description="Ig-like" evidence="22">
    <location>
        <begin position="419"/>
        <end position="513"/>
    </location>
</feature>
<evidence type="ECO:0000256" key="4">
    <source>
        <dbReference type="ARBA" id="ARBA00004246"/>
    </source>
</evidence>
<keyword evidence="17" id="KW-0393">Immunoglobulin domain</keyword>
<feature type="compositionally biased region" description="Basic and acidic residues" evidence="21">
    <location>
        <begin position="1275"/>
        <end position="1284"/>
    </location>
</feature>
<dbReference type="GO" id="GO:0030018">
    <property type="term" value="C:Z disc"/>
    <property type="evidence" value="ECO:0007669"/>
    <property type="project" value="UniProtKB-SubCell"/>
</dbReference>
<keyword evidence="14" id="KW-0009">Actin-binding</keyword>
<evidence type="ECO:0000256" key="15">
    <source>
        <dbReference type="ARBA" id="ARBA00023212"/>
    </source>
</evidence>
<dbReference type="PANTHER" id="PTHR47633">
    <property type="entry name" value="IMMUNOGLOBULIN"/>
    <property type="match status" value="1"/>
</dbReference>
<dbReference type="SMART" id="SM00408">
    <property type="entry name" value="IGc2"/>
    <property type="match status" value="5"/>
</dbReference>
<dbReference type="FunFam" id="2.60.40.10:FF:000761">
    <property type="entry name" value="palladin isoform X2"/>
    <property type="match status" value="1"/>
</dbReference>
<dbReference type="Bgee" id="ENSXETG00000033874">
    <property type="expression patterns" value="Expressed in skeletal muscle tissue and 7 other cell types or tissues"/>
</dbReference>
<dbReference type="Gene3D" id="2.60.40.10">
    <property type="entry name" value="Immunoglobulins"/>
    <property type="match status" value="5"/>
</dbReference>
<dbReference type="GO" id="GO:0030027">
    <property type="term" value="C:lamellipodium"/>
    <property type="evidence" value="ECO:0007669"/>
    <property type="project" value="UniProtKB-SubCell"/>
</dbReference>
<feature type="domain" description="Ig-like" evidence="22">
    <location>
        <begin position="1293"/>
        <end position="1378"/>
    </location>
</feature>
<feature type="compositionally biased region" description="Polar residues" evidence="21">
    <location>
        <begin position="1255"/>
        <end position="1267"/>
    </location>
</feature>
<feature type="domain" description="Ig-like" evidence="22">
    <location>
        <begin position="592"/>
        <end position="688"/>
    </location>
</feature>
<proteinExistence type="inferred from homology"/>
<protein>
    <recommendedName>
        <fullName evidence="20">Palladin</fullName>
    </recommendedName>
</protein>
<evidence type="ECO:0000256" key="16">
    <source>
        <dbReference type="ARBA" id="ARBA00023273"/>
    </source>
</evidence>
<evidence type="ECO:0000256" key="14">
    <source>
        <dbReference type="ARBA" id="ARBA00023203"/>
    </source>
</evidence>
<dbReference type="FunFam" id="2.60.40.10:FF:001560">
    <property type="entry name" value="palladin isoform X1"/>
    <property type="match status" value="1"/>
</dbReference>
<dbReference type="GeneTree" id="ENSGT00940000153441"/>
<dbReference type="InterPro" id="IPR013098">
    <property type="entry name" value="Ig_I-set"/>
</dbReference>
<feature type="compositionally biased region" description="Acidic residues" evidence="21">
    <location>
        <begin position="1140"/>
        <end position="1154"/>
    </location>
</feature>
<keyword evidence="16" id="KW-0966">Cell projection</keyword>
<organism evidence="23">
    <name type="scientific">Xenopus tropicalis</name>
    <name type="common">Western clawed frog</name>
    <name type="synonym">Silurana tropicalis</name>
    <dbReference type="NCBI Taxonomy" id="8364"/>
    <lineage>
        <taxon>Eukaryota</taxon>
        <taxon>Metazoa</taxon>
        <taxon>Chordata</taxon>
        <taxon>Craniata</taxon>
        <taxon>Vertebrata</taxon>
        <taxon>Euteleostomi</taxon>
        <taxon>Amphibia</taxon>
        <taxon>Batrachia</taxon>
        <taxon>Anura</taxon>
        <taxon>Pipoidea</taxon>
        <taxon>Pipidae</taxon>
        <taxon>Xenopodinae</taxon>
        <taxon>Xenopus</taxon>
        <taxon>Silurana</taxon>
    </lineage>
</organism>
<feature type="compositionally biased region" description="Low complexity" evidence="21">
    <location>
        <begin position="983"/>
        <end position="992"/>
    </location>
</feature>
<evidence type="ECO:0000256" key="18">
    <source>
        <dbReference type="ARBA" id="ARBA00061540"/>
    </source>
</evidence>
<dbReference type="GO" id="GO:0002102">
    <property type="term" value="C:podosome"/>
    <property type="evidence" value="ECO:0007669"/>
    <property type="project" value="UniProtKB-SubCell"/>
</dbReference>
<keyword evidence="11" id="KW-0677">Repeat</keyword>
<evidence type="ECO:0000256" key="6">
    <source>
        <dbReference type="ARBA" id="ARBA00004489"/>
    </source>
</evidence>
<comment type="similarity">
    <text evidence="18">Belongs to the myotilin/palladin family.</text>
</comment>
<dbReference type="InterPro" id="IPR003599">
    <property type="entry name" value="Ig_sub"/>
</dbReference>
<keyword evidence="15" id="KW-0206">Cytoskeleton</keyword>
<dbReference type="SUPFAM" id="SSF48726">
    <property type="entry name" value="Immunoglobulin"/>
    <property type="match status" value="5"/>
</dbReference>
<evidence type="ECO:0000256" key="1">
    <source>
        <dbReference type="ARBA" id="ARBA00004188"/>
    </source>
</evidence>
<feature type="domain" description="Ig-like" evidence="22">
    <location>
        <begin position="1159"/>
        <end position="1243"/>
    </location>
</feature>
<feature type="compositionally biased region" description="Low complexity" evidence="21">
    <location>
        <begin position="894"/>
        <end position="920"/>
    </location>
</feature>
<feature type="domain" description="Ig-like" evidence="22">
    <location>
        <begin position="1391"/>
        <end position="1482"/>
    </location>
</feature>
<evidence type="ECO:0000256" key="8">
    <source>
        <dbReference type="ARBA" id="ARBA00004624"/>
    </source>
</evidence>
<evidence type="ECO:0000256" key="12">
    <source>
        <dbReference type="ARBA" id="ARBA00022949"/>
    </source>
</evidence>
<evidence type="ECO:0000256" key="20">
    <source>
        <dbReference type="ARBA" id="ARBA00072991"/>
    </source>
</evidence>
<dbReference type="FunFam" id="2.60.40.10:FF:000256">
    <property type="entry name" value="myopalladin isoform X1"/>
    <property type="match status" value="1"/>
</dbReference>
<evidence type="ECO:0000256" key="17">
    <source>
        <dbReference type="ARBA" id="ARBA00023319"/>
    </source>
</evidence>
<dbReference type="InterPro" id="IPR013783">
    <property type="entry name" value="Ig-like_fold"/>
</dbReference>
<evidence type="ECO:0000313" key="23">
    <source>
        <dbReference type="Ensembl" id="ENSXETP00000084810"/>
    </source>
</evidence>
<comment type="subcellular location">
    <subcellularLocation>
        <location evidence="4">Cell junction</location>
        <location evidence="4">Focal adhesion</location>
    </subcellularLocation>
    <subcellularLocation>
        <location evidence="6">Cell projection</location>
        <location evidence="6">Axon</location>
    </subcellularLocation>
    <subcellularLocation>
        <location evidence="8">Cell projection</location>
        <location evidence="8">Growth cone</location>
    </subcellularLocation>
    <subcellularLocation>
        <location evidence="7">Cell projection</location>
        <location evidence="7">Lamellipodium</location>
    </subcellularLocation>
    <subcellularLocation>
        <location evidence="1">Cell projection</location>
        <location evidence="1">Podosome</location>
    </subcellularLocation>
    <subcellularLocation>
        <location evidence="5">Cell projection</location>
        <location evidence="5">Ruffle</location>
    </subcellularLocation>
    <subcellularLocation>
        <location evidence="3">Cytoplasm</location>
        <location evidence="3">Cytoskeleton</location>
    </subcellularLocation>
    <subcellularLocation>
        <location evidence="2">Cytoplasm</location>
        <location evidence="2">Myofibril</location>
        <location evidence="2">Sarcomere</location>
        <location evidence="2">Z line</location>
    </subcellularLocation>
</comment>
<dbReference type="GO" id="GO:0003779">
    <property type="term" value="F:actin binding"/>
    <property type="evidence" value="ECO:0007669"/>
    <property type="project" value="UniProtKB-KW"/>
</dbReference>
<feature type="compositionally biased region" description="Polar residues" evidence="21">
    <location>
        <begin position="1014"/>
        <end position="1023"/>
    </location>
</feature>
<dbReference type="GO" id="GO:0005925">
    <property type="term" value="C:focal adhesion"/>
    <property type="evidence" value="ECO:0007669"/>
    <property type="project" value="UniProtKB-SubCell"/>
</dbReference>
<name>A0A6I8RIW3_XENTR</name>
<evidence type="ECO:0000256" key="9">
    <source>
        <dbReference type="ARBA" id="ARBA00022490"/>
    </source>
</evidence>
<accession>A0A6I8RIW3</accession>
<dbReference type="InterPro" id="IPR007110">
    <property type="entry name" value="Ig-like_dom"/>
</dbReference>
<keyword evidence="10" id="KW-0597">Phosphoprotein</keyword>
<evidence type="ECO:0000256" key="7">
    <source>
        <dbReference type="ARBA" id="ARBA00004510"/>
    </source>
</evidence>
<keyword evidence="12" id="KW-0965">Cell junction</keyword>
<keyword evidence="9" id="KW-0963">Cytoplasm</keyword>
<evidence type="ECO:0000256" key="10">
    <source>
        <dbReference type="ARBA" id="ARBA00022553"/>
    </source>
</evidence>
<dbReference type="GO" id="GO:0001725">
    <property type="term" value="C:stress fiber"/>
    <property type="evidence" value="ECO:0007669"/>
    <property type="project" value="UniProtKB-ARBA"/>
</dbReference>
<evidence type="ECO:0000256" key="21">
    <source>
        <dbReference type="SAM" id="MobiDB-lite"/>
    </source>
</evidence>
<evidence type="ECO:0000256" key="2">
    <source>
        <dbReference type="ARBA" id="ARBA00004216"/>
    </source>
</evidence>
<dbReference type="InterPro" id="IPR003598">
    <property type="entry name" value="Ig_sub2"/>
</dbReference>
<reference evidence="23" key="1">
    <citation type="journal article" date="2010" name="Science">
        <title>The genome of the Western clawed frog Xenopus tropicalis.</title>
        <authorList>
            <person name="Hellsten U."/>
            <person name="Harland R.M."/>
            <person name="Gilchrist M.J."/>
            <person name="Hendrix D."/>
            <person name="Jurka J."/>
            <person name="Kapitonov V."/>
            <person name="Ovcharenko I."/>
            <person name="Putnam N.H."/>
            <person name="Shu S."/>
            <person name="Taher L."/>
            <person name="Blitz I.L."/>
            <person name="Blumberg B."/>
            <person name="Dichmann D.S."/>
            <person name="Dubchak I."/>
            <person name="Amaya E."/>
            <person name="Detter J.C."/>
            <person name="Fletcher R."/>
            <person name="Gerhard D.S."/>
            <person name="Goodstein D."/>
            <person name="Graves T."/>
            <person name="Grigoriev I.V."/>
            <person name="Grimwood J."/>
            <person name="Kawashima T."/>
            <person name="Lindquist E."/>
            <person name="Lucas S.M."/>
            <person name="Mead P.E."/>
            <person name="Mitros T."/>
            <person name="Ogino H."/>
            <person name="Ohta Y."/>
            <person name="Poliakov A.V."/>
            <person name="Pollet N."/>
            <person name="Robert J."/>
            <person name="Salamov A."/>
            <person name="Sater A.K."/>
            <person name="Schmutz J."/>
            <person name="Terry A."/>
            <person name="Vize P.D."/>
            <person name="Warren W.C."/>
            <person name="Wells D."/>
            <person name="Wills A."/>
            <person name="Wilson R.K."/>
            <person name="Zimmerman L.B."/>
            <person name="Zorn A.M."/>
            <person name="Grainger R."/>
            <person name="Grammer T."/>
            <person name="Khokha M.K."/>
            <person name="Richardson P.M."/>
            <person name="Rokhsar D.S."/>
        </authorList>
    </citation>
    <scope>NUCLEOTIDE SEQUENCE [LARGE SCALE GENOMIC DNA]</scope>
    <source>
        <strain evidence="23">Nigerian</strain>
    </source>
</reference>
<feature type="region of interest" description="Disordered" evidence="21">
    <location>
        <begin position="526"/>
        <end position="546"/>
    </location>
</feature>
<dbReference type="Pfam" id="PF07679">
    <property type="entry name" value="I-set"/>
    <property type="match status" value="5"/>
</dbReference>
<dbReference type="Ensembl" id="ENSXETT00000103865">
    <property type="protein sequence ID" value="ENSXETP00000084810"/>
    <property type="gene ID" value="ENSXETG00000033874"/>
</dbReference>
<sequence length="1539" mass="170100">MANKILDQALPLPLMLKNSYPNETAMQESLSGNISEASSHDSFYDSFSDLNDEPADANFPELSAFLSQDEMNKSLDIAREAFSGSEHEESFQEHFAIPAPLKTKDSFKDLKLSNPESLRKQDNIIRNNVHNNQNTLPITSCKVVATDVRKMISPLLTTSPSIIRTLQAQKASKNMGKCDISKTPIPKTRAKAFHGESGTQNNECTKAATFIDELSAIFRETTKARNRRTNGDSSSPDSGYLSPKKDMPINMTSSVNENEVEIKQELKPKDRQCIKEIKNSFHEIQSQSNQPEEKVIHNKQFIKDMDNSFQKIQSQCNQPEEKIIQGRQCIKEMENSFHEIQSLSKQPEEKVIQSRECIKGMENSFHEIQSLSNQPEEKVIQGRQCIKGMENSFHEIQSLSNQPEEKVIHGTANKSVNPPAAARFIQKLRSQEVAEGSRVKLECRATGNPLPEIRWFCEGKELSNSPDIHISSDSNGLHTLVIAEAFEEDTGRYTCVASNCLGSDTSSAEIFVEGASSSDSESESFAFKSKQGAMPQAQKKTSSVSLTIGPSSPKCGITTAVMQPISIPVQQVRSPTSYLYQDRSKTPTFCAPAFTKELQNLTASEGQVVVLECRVKGTPPVKVKWFRQGSEIQDSPDFRILQKKPRCASEPEEICTLVIAETFPEDAGIFTCTARNDYGSVSCSAQLTVLSANNTHTRNNVSSEEISGYDSQKPSPLSAVPNSSCLEMSSKKNSECFQTSQTDSEANMEKSHFQFYPVENNSNGLHANNGVNGDSNNVDSKYISVTSPCTFSPVKEPPPVPAKPKLDTQIIQQLQNQIRLEQEGAVWKQGSVQLNTPPSPSFPPPPSFQELEASQLITSPEQMNVLNSHNSPMQPASSFNYARPKQFIAAQNMSPTSGYISPSSGSSTSSLPSPMSPSTPQKQFGRAPVPPFSQPFPQEGEQFWSPASSSPPPPPPPVLSPTANYSVVDAFPLPPPPPPPLPVSVLSPSYSPSPSPTGRAPNSSQSPAAFISSMLPTQSSPITFNELGLPKGVMPPGFPKKSSRTARIASDEEIQGTKDAVIQDLERKLRFKEELLNNGQPKLTYEEKMARRLLGADSAATVFNIQEPEEDGNAQEYKVSSFEQRLISEIEYRLERSPVEESDEEVEHGDEPVDNGEAPQFETKLKHYKIFEGMSSTFTCKVTGNPKPKIYWFKDGKQISKRSEHYRIQREPDGTCSLHTSASSLDDDGNYTIMAANPQGRISCTGRLMVQAVNQRGRTARTPTSQLHVRRPRSRSRDSGDENEPIQERFFRPHFLQAPGDLIVQEGKLCRMDCKVSGLPTPDLSWQLNGRPVRPDNSHKMLVRENGVHSLVIEPVTTRDAGIYTCVASNRAGQNSFTLELIVAAKDAHKPPVFIDKLQNTGVAEGYPVRLECRVSGMPPPQIFWKKENESLTYSTERVSMHQDNYGYLCLLIQGATKEDAGWYTVSAKNEAGIVSCTARLDVHTQWHQQSLAPKTRKVRPSASRYAALSDQGLDIKAAFLPEANPVHLQPALVESEDL</sequence>